<organism evidence="1 2">
    <name type="scientific">Granulicella sibirica</name>
    <dbReference type="NCBI Taxonomy" id="2479048"/>
    <lineage>
        <taxon>Bacteria</taxon>
        <taxon>Pseudomonadati</taxon>
        <taxon>Acidobacteriota</taxon>
        <taxon>Terriglobia</taxon>
        <taxon>Terriglobales</taxon>
        <taxon>Acidobacteriaceae</taxon>
        <taxon>Granulicella</taxon>
    </lineage>
</organism>
<dbReference type="EMBL" id="RDSM01000003">
    <property type="protein sequence ID" value="RXH54682.1"/>
    <property type="molecule type" value="Genomic_DNA"/>
</dbReference>
<sequence>MDIRVPLKTIPDEFPFISQHELAAGMALLARDVDLEIEAEW</sequence>
<keyword evidence="2" id="KW-1185">Reference proteome</keyword>
<dbReference type="Proteomes" id="UP000289437">
    <property type="component" value="Unassembled WGS sequence"/>
</dbReference>
<evidence type="ECO:0000313" key="2">
    <source>
        <dbReference type="Proteomes" id="UP000289437"/>
    </source>
</evidence>
<accession>A0A4Q0SW80</accession>
<dbReference type="AlphaFoldDB" id="A0A4Q0SW80"/>
<reference evidence="2" key="2">
    <citation type="submission" date="2019-02" db="EMBL/GenBank/DDBJ databases">
        <title>Granulicella sibirica sp. nov., a psychrotolerant acidobacterium isolated from an organic soil layer in forested tundra, West Siberia.</title>
        <authorList>
            <person name="Oshkin I.Y."/>
            <person name="Kulichevskaya I.S."/>
            <person name="Rijpstra W.I.C."/>
            <person name="Sinninghe Damste J.S."/>
            <person name="Rakitin A.L."/>
            <person name="Ravin N.V."/>
            <person name="Dedysh S.N."/>
        </authorList>
    </citation>
    <scope>NUCLEOTIDE SEQUENCE [LARGE SCALE GENOMIC DNA]</scope>
    <source>
        <strain evidence="2">AF10</strain>
    </source>
</reference>
<dbReference type="RefSeq" id="WP_277751232.1">
    <property type="nucleotide sequence ID" value="NZ_RDSM01000003.1"/>
</dbReference>
<proteinExistence type="predicted"/>
<evidence type="ECO:0000313" key="1">
    <source>
        <dbReference type="EMBL" id="RXH54682.1"/>
    </source>
</evidence>
<gene>
    <name evidence="1" type="ORF">GRAN_3786</name>
</gene>
<reference evidence="1 2" key="1">
    <citation type="submission" date="2018-11" db="EMBL/GenBank/DDBJ databases">
        <authorList>
            <person name="Mardanov A.V."/>
            <person name="Ravin N.V."/>
            <person name="Dedysh S.N."/>
        </authorList>
    </citation>
    <scope>NUCLEOTIDE SEQUENCE [LARGE SCALE GENOMIC DNA]</scope>
    <source>
        <strain evidence="1 2">AF10</strain>
    </source>
</reference>
<name>A0A4Q0SW80_9BACT</name>
<protein>
    <submittedName>
        <fullName evidence="1">Uncharacterized protein</fullName>
    </submittedName>
</protein>
<comment type="caution">
    <text evidence="1">The sequence shown here is derived from an EMBL/GenBank/DDBJ whole genome shotgun (WGS) entry which is preliminary data.</text>
</comment>